<dbReference type="OrthoDB" id="5124052at2"/>
<feature type="transmembrane region" description="Helical" evidence="1">
    <location>
        <begin position="158"/>
        <end position="183"/>
    </location>
</feature>
<keyword evidence="3" id="KW-1185">Reference proteome</keyword>
<dbReference type="RefSeq" id="WP_067874148.1">
    <property type="nucleotide sequence ID" value="NZ_CP013979.1"/>
</dbReference>
<keyword evidence="1" id="KW-1133">Transmembrane helix</keyword>
<reference evidence="2 3" key="1">
    <citation type="journal article" date="2016" name="Int. J. Syst. Evol. Microbiol.">
        <title>Agromyces aureus sp. nov., isolated from the rhizosphere of Salix caprea L. grown in a heavy-metal-contaminated soil.</title>
        <authorList>
            <person name="Corretto E."/>
            <person name="Antonielli L."/>
            <person name="Sessitsch A."/>
            <person name="Compant S."/>
            <person name="Gorfer M."/>
            <person name="Kuffner M."/>
            <person name="Brader G."/>
        </authorList>
    </citation>
    <scope>NUCLEOTIDE SEQUENCE [LARGE SCALE GENOMIC DNA]</scope>
    <source>
        <strain evidence="2 3">AR33</strain>
    </source>
</reference>
<dbReference type="KEGG" id="agy:ATC03_05555"/>
<dbReference type="AlphaFoldDB" id="A0A191WDL5"/>
<accession>A0A191WDL5</accession>
<feature type="transmembrane region" description="Helical" evidence="1">
    <location>
        <begin position="82"/>
        <end position="102"/>
    </location>
</feature>
<proteinExistence type="predicted"/>
<reference evidence="3" key="2">
    <citation type="submission" date="2016-01" db="EMBL/GenBank/DDBJ databases">
        <title>Complete genome sequence of Agromyces aureus AR33T and comparison with related organisms.</title>
        <authorList>
            <person name="Corretto E."/>
            <person name="Antonielli L."/>
            <person name="Sessitsch A."/>
            <person name="Brader G."/>
        </authorList>
    </citation>
    <scope>NUCLEOTIDE SEQUENCE [LARGE SCALE GENOMIC DNA]</scope>
    <source>
        <strain evidence="3">AR33</strain>
    </source>
</reference>
<dbReference type="Proteomes" id="UP000078437">
    <property type="component" value="Chromosome"/>
</dbReference>
<dbReference type="STRING" id="453304.ATC03_05555"/>
<evidence type="ECO:0000313" key="3">
    <source>
        <dbReference type="Proteomes" id="UP000078437"/>
    </source>
</evidence>
<keyword evidence="1" id="KW-0472">Membrane</keyword>
<protein>
    <submittedName>
        <fullName evidence="2">Uncharacterized protein</fullName>
    </submittedName>
</protein>
<feature type="transmembrane region" description="Helical" evidence="1">
    <location>
        <begin position="50"/>
        <end position="70"/>
    </location>
</feature>
<evidence type="ECO:0000256" key="1">
    <source>
        <dbReference type="SAM" id="Phobius"/>
    </source>
</evidence>
<evidence type="ECO:0000313" key="2">
    <source>
        <dbReference type="EMBL" id="ANJ26264.1"/>
    </source>
</evidence>
<gene>
    <name evidence="2" type="ORF">ATC03_05555</name>
</gene>
<feature type="transmembrane region" description="Helical" evidence="1">
    <location>
        <begin position="21"/>
        <end position="44"/>
    </location>
</feature>
<keyword evidence="1" id="KW-0812">Transmembrane</keyword>
<sequence length="386" mass="41014">MSTARLAPKDIDPIGALASSSILPHFGGVVATLTAVLMTVAHWAEVVSPVAAIAAIVLVVIAAVTATVATRPSRAPFTPERLWIVVVFGVGAAVAEYLSTIGNDRSLYDDFGPMVIGILMVSLAPYCSWTTLLTAGALSTAVLSVLMADRARPVWQDLPVVVMVLVYVLPTVVASAAAAGYSWSIVHITLEWQRKANRVLLQRDAELRAGLASSVDHGSVAVLRREVLPFLAAMLNVERVSVADADRARQLAEALRATLREEIATTWLSDLAADLVRRQGVPVEIVQADTAVASLRDDQRAALTALLNWLAGDGRAASIRVAVDREDTESARGRVVRIAVDAVFGVEPPNRRSIERFAAVARAVGLAAEVATTGENVTVEFRHVIG</sequence>
<organism evidence="2 3">
    <name type="scientific">Agromyces aureus</name>
    <dbReference type="NCBI Taxonomy" id="453304"/>
    <lineage>
        <taxon>Bacteria</taxon>
        <taxon>Bacillati</taxon>
        <taxon>Actinomycetota</taxon>
        <taxon>Actinomycetes</taxon>
        <taxon>Micrococcales</taxon>
        <taxon>Microbacteriaceae</taxon>
        <taxon>Agromyces</taxon>
    </lineage>
</organism>
<name>A0A191WDL5_9MICO</name>
<feature type="transmembrane region" description="Helical" evidence="1">
    <location>
        <begin position="114"/>
        <end position="146"/>
    </location>
</feature>
<dbReference type="EMBL" id="CP013979">
    <property type="protein sequence ID" value="ANJ26264.1"/>
    <property type="molecule type" value="Genomic_DNA"/>
</dbReference>